<dbReference type="InterPro" id="IPR017938">
    <property type="entry name" value="Riboflavin_synthase-like_b-brl"/>
</dbReference>
<dbReference type="AlphaFoldDB" id="A0A1I1I5V9"/>
<protein>
    <submittedName>
        <fullName evidence="5">Uncharacterized protein</fullName>
    </submittedName>
</protein>
<dbReference type="InterPro" id="IPR001433">
    <property type="entry name" value="OxRdtase_FAD/NAD-bd"/>
</dbReference>
<organism evidence="5 6">
    <name type="scientific">Pseudoalteromonas denitrificans DSM 6059</name>
    <dbReference type="NCBI Taxonomy" id="1123010"/>
    <lineage>
        <taxon>Bacteria</taxon>
        <taxon>Pseudomonadati</taxon>
        <taxon>Pseudomonadota</taxon>
        <taxon>Gammaproteobacteria</taxon>
        <taxon>Alteromonadales</taxon>
        <taxon>Pseudoalteromonadaceae</taxon>
        <taxon>Pseudoalteromonas</taxon>
    </lineage>
</organism>
<dbReference type="Pfam" id="PF00175">
    <property type="entry name" value="NAD_binding_1"/>
    <property type="match status" value="1"/>
</dbReference>
<keyword evidence="6" id="KW-1185">Reference proteome</keyword>
<dbReference type="InterPro" id="IPR001709">
    <property type="entry name" value="Flavoprot_Pyr_Nucl_cyt_Rdtase"/>
</dbReference>
<dbReference type="CDD" id="cd00207">
    <property type="entry name" value="fer2"/>
    <property type="match status" value="1"/>
</dbReference>
<dbReference type="PROSITE" id="PS00197">
    <property type="entry name" value="2FE2S_FER_1"/>
    <property type="match status" value="1"/>
</dbReference>
<dbReference type="SUPFAM" id="SSF50475">
    <property type="entry name" value="FMN-binding split barrel"/>
    <property type="match status" value="1"/>
</dbReference>
<dbReference type="GO" id="GO:0016491">
    <property type="term" value="F:oxidoreductase activity"/>
    <property type="evidence" value="ECO:0007669"/>
    <property type="project" value="InterPro"/>
</dbReference>
<dbReference type="PANTHER" id="PTHR42815">
    <property type="entry name" value="FAD-BINDING, PUTATIVE (AFU_ORTHOLOGUE AFUA_6G07600)-RELATED"/>
    <property type="match status" value="1"/>
</dbReference>
<dbReference type="Pfam" id="PF01243">
    <property type="entry name" value="PNPOx_N"/>
    <property type="match status" value="1"/>
</dbReference>
<comment type="cofactor">
    <cofactor evidence="2">
        <name>[2Fe-2S] cluster</name>
        <dbReference type="ChEBI" id="CHEBI:190135"/>
    </cofactor>
</comment>
<accession>A0A1I1I5V9</accession>
<dbReference type="InterPro" id="IPR017927">
    <property type="entry name" value="FAD-bd_FR_type"/>
</dbReference>
<evidence type="ECO:0000259" key="4">
    <source>
        <dbReference type="PROSITE" id="PS51384"/>
    </source>
</evidence>
<feature type="domain" description="2Fe-2S ferredoxin-type" evidence="3">
    <location>
        <begin position="619"/>
        <end position="710"/>
    </location>
</feature>
<evidence type="ECO:0000313" key="5">
    <source>
        <dbReference type="EMBL" id="SFC31192.1"/>
    </source>
</evidence>
<dbReference type="InterPro" id="IPR008333">
    <property type="entry name" value="Cbr1-like_FAD-bd_dom"/>
</dbReference>
<dbReference type="InterPro" id="IPR039261">
    <property type="entry name" value="FNR_nucleotide-bd"/>
</dbReference>
<evidence type="ECO:0000256" key="1">
    <source>
        <dbReference type="ARBA" id="ARBA00023075"/>
    </source>
</evidence>
<dbReference type="SUPFAM" id="SSF63380">
    <property type="entry name" value="Riboflavin synthase domain-like"/>
    <property type="match status" value="1"/>
</dbReference>
<dbReference type="Pfam" id="PF00970">
    <property type="entry name" value="FAD_binding_6"/>
    <property type="match status" value="1"/>
</dbReference>
<dbReference type="STRING" id="1123010.SAMN02745724_01376"/>
<dbReference type="PRINTS" id="PR00410">
    <property type="entry name" value="PHEHYDRXLASE"/>
</dbReference>
<gene>
    <name evidence="5" type="ORF">SAMN02745724_01376</name>
</gene>
<dbReference type="PRINTS" id="PR00371">
    <property type="entry name" value="FPNCR"/>
</dbReference>
<dbReference type="InterPro" id="IPR012675">
    <property type="entry name" value="Beta-grasp_dom_sf"/>
</dbReference>
<dbReference type="Pfam" id="PF00111">
    <property type="entry name" value="Fer2"/>
    <property type="match status" value="1"/>
</dbReference>
<evidence type="ECO:0000256" key="2">
    <source>
        <dbReference type="ARBA" id="ARBA00034078"/>
    </source>
</evidence>
<dbReference type="Gene3D" id="3.40.50.80">
    <property type="entry name" value="Nucleotide-binding domain of ferredoxin-NADP reductase (FNR) module"/>
    <property type="match status" value="1"/>
</dbReference>
<dbReference type="PROSITE" id="PS51085">
    <property type="entry name" value="2FE2S_FER_2"/>
    <property type="match status" value="1"/>
</dbReference>
<proteinExistence type="predicted"/>
<dbReference type="PANTHER" id="PTHR42815:SF2">
    <property type="entry name" value="FAD-BINDING, PUTATIVE (AFU_ORTHOLOGUE AFUA_6G07600)-RELATED"/>
    <property type="match status" value="1"/>
</dbReference>
<dbReference type="InterPro" id="IPR036010">
    <property type="entry name" value="2Fe-2S_ferredoxin-like_sf"/>
</dbReference>
<dbReference type="InterPro" id="IPR011576">
    <property type="entry name" value="Pyridox_Oxase_N"/>
</dbReference>
<evidence type="ECO:0000259" key="3">
    <source>
        <dbReference type="PROSITE" id="PS51085"/>
    </source>
</evidence>
<feature type="domain" description="FAD-binding FR-type" evidence="4">
    <location>
        <begin position="347"/>
        <end position="456"/>
    </location>
</feature>
<dbReference type="InterPro" id="IPR006058">
    <property type="entry name" value="2Fe2S_fd_BS"/>
</dbReference>
<dbReference type="EMBL" id="FOLO01000007">
    <property type="protein sequence ID" value="SFC31192.1"/>
    <property type="molecule type" value="Genomic_DNA"/>
</dbReference>
<reference evidence="5 6" key="1">
    <citation type="submission" date="2016-10" db="EMBL/GenBank/DDBJ databases">
        <authorList>
            <person name="de Groot N.N."/>
        </authorList>
    </citation>
    <scope>NUCLEOTIDE SEQUENCE [LARGE SCALE GENOMIC DNA]</scope>
    <source>
        <strain evidence="5 6">DSM 6059</strain>
    </source>
</reference>
<evidence type="ECO:0000313" key="6">
    <source>
        <dbReference type="Proteomes" id="UP000198862"/>
    </source>
</evidence>
<dbReference type="SUPFAM" id="SSF52343">
    <property type="entry name" value="Ferredoxin reductase-like, C-terminal NADP-linked domain"/>
    <property type="match status" value="1"/>
</dbReference>
<sequence>MKTTNDNQVNDNNSPFHIGEQEIQTRMGVREQMERFGRRVIRDHMPLQHRDFYQQLPFLFVGHADTEGWPWASILFNKALPQGKVTHNSGFITSKHDKSLEIHTQPVKGDPLGESLNKNTRLGLLGIELTTRRRNRLAAHITEATNKSLSLRVDQAFGNCPQYIQVRELESVDAKTLKTISVEEFTQFDKRAQDLIQNSDTFFVASYVDNGTDAASEGADVSHRGGKPGFIRIDNENTLTIPDYLGNNHFNTFGNFIENDKAGLLFVDFETGHILTLTGTVEILWDSPDVKYFSGAQRLWQFHIKKGRWINNALPFRWKLNEYSPNTELTGTWQEAELLQQAEKQKNDWLPYVVTEIVQESSVIKSFYLKAKGHQVKAFLPGQFLTIKAQINKKELIRTYTVSSAPADEVVRISIKQESSNDHSIPKGVFSNYIHEAIKSGDIIYAKSPTGTFTFDASAERPAVLIAGGIGITPMVSMARHVLIEGIRTRYMRPLTLFCSAKDDKQRAFFDELNEISEKSNGKINVFWALSQVDKNLKAGKDFHQTGRLSKELLQAVLALDDYDFYLCGPSGFMQSLYDVLRELGVSDHRINAEEFGPASLKREADVATLPFTPELSASEAIIEFTDSKVEQAWSKNDGNLLEFAESHGFTPEFGCRSGQCGACKTKLVSGKVTYQNDAIATIEADEVLLCCALPASEKGQDMTKIAIKL</sequence>
<dbReference type="SUPFAM" id="SSF54292">
    <property type="entry name" value="2Fe-2S ferredoxin-like"/>
    <property type="match status" value="1"/>
</dbReference>
<dbReference type="Gene3D" id="3.10.20.30">
    <property type="match status" value="1"/>
</dbReference>
<dbReference type="InterPro" id="IPR001041">
    <property type="entry name" value="2Fe-2S_ferredoxin-type"/>
</dbReference>
<name>A0A1I1I5V9_9GAMM</name>
<dbReference type="PROSITE" id="PS51384">
    <property type="entry name" value="FAD_FR"/>
    <property type="match status" value="1"/>
</dbReference>
<dbReference type="Gene3D" id="2.30.110.10">
    <property type="entry name" value="Electron Transport, Fmn-binding Protein, Chain A"/>
    <property type="match status" value="1"/>
</dbReference>
<dbReference type="Gene3D" id="2.40.30.10">
    <property type="entry name" value="Translation factors"/>
    <property type="match status" value="1"/>
</dbReference>
<dbReference type="GO" id="GO:0051537">
    <property type="term" value="F:2 iron, 2 sulfur cluster binding"/>
    <property type="evidence" value="ECO:0007669"/>
    <property type="project" value="InterPro"/>
</dbReference>
<dbReference type="InterPro" id="IPR012349">
    <property type="entry name" value="Split_barrel_FMN-bd"/>
</dbReference>
<dbReference type="RefSeq" id="WP_342742233.1">
    <property type="nucleotide sequence ID" value="NZ_FOLO01000007.1"/>
</dbReference>
<keyword evidence="1" id="KW-0830">Ubiquinone</keyword>
<dbReference type="Proteomes" id="UP000198862">
    <property type="component" value="Unassembled WGS sequence"/>
</dbReference>
<dbReference type="CDD" id="cd06184">
    <property type="entry name" value="flavohem_like_fad_nad_binding"/>
    <property type="match status" value="1"/>
</dbReference>